<feature type="domain" description="Type II secretion system protein GspB C-terminal" evidence="2">
    <location>
        <begin position="226"/>
        <end position="285"/>
    </location>
</feature>
<accession>A0ABT3SX26</accession>
<comment type="caution">
    <text evidence="3">The sequence shown here is derived from an EMBL/GenBank/DDBJ whole genome shotgun (WGS) entry which is preliminary data.</text>
</comment>
<protein>
    <recommendedName>
        <fullName evidence="2">Type II secretion system protein GspB C-terminal domain-containing protein</fullName>
    </recommendedName>
</protein>
<dbReference type="InterPro" id="IPR032389">
    <property type="entry name" value="GspB_C"/>
</dbReference>
<feature type="transmembrane region" description="Helical" evidence="1">
    <location>
        <begin position="45"/>
        <end position="66"/>
    </location>
</feature>
<dbReference type="Proteomes" id="UP001143307">
    <property type="component" value="Unassembled WGS sequence"/>
</dbReference>
<organism evidence="3 4">
    <name type="scientific">Candidatus Seongchinamella marina</name>
    <dbReference type="NCBI Taxonomy" id="2518990"/>
    <lineage>
        <taxon>Bacteria</taxon>
        <taxon>Pseudomonadati</taxon>
        <taxon>Pseudomonadota</taxon>
        <taxon>Gammaproteobacteria</taxon>
        <taxon>Cellvibrionales</taxon>
        <taxon>Halieaceae</taxon>
        <taxon>Seongchinamella</taxon>
    </lineage>
</organism>
<keyword evidence="1" id="KW-1133">Transmembrane helix</keyword>
<evidence type="ECO:0000313" key="3">
    <source>
        <dbReference type="EMBL" id="MCX2974557.1"/>
    </source>
</evidence>
<evidence type="ECO:0000259" key="2">
    <source>
        <dbReference type="Pfam" id="PF16537"/>
    </source>
</evidence>
<gene>
    <name evidence="3" type="ORF">EYC87_13265</name>
</gene>
<evidence type="ECO:0000256" key="1">
    <source>
        <dbReference type="SAM" id="Phobius"/>
    </source>
</evidence>
<keyword evidence="1" id="KW-0812">Transmembrane</keyword>
<keyword evidence="4" id="KW-1185">Reference proteome</keyword>
<dbReference type="EMBL" id="SHNP01000004">
    <property type="protein sequence ID" value="MCX2974557.1"/>
    <property type="molecule type" value="Genomic_DNA"/>
</dbReference>
<evidence type="ECO:0000313" key="4">
    <source>
        <dbReference type="Proteomes" id="UP001143307"/>
    </source>
</evidence>
<sequence>MKHNDKQPAMSLILDALNRSNDDTDDVPTLGTRHAYVAETPAKNFWLLAVVLALVAAVAVIAWLLWDRGQNADTPAVVQQAAPRLEKAQAKVVTTSKAESEQRLAPGADELATVKQQSPIAASEATPAKRGVAANTAVSALYASEKPVQDSNSQVTQSSAVVKITKPEAPLLEKTADGSGTSAVVEEGVDIERLLKSAENELENARLEEHSAPFVNGLSQQTKDRIPSIFYERHDYSGRPGQSRVVLNGKELKVGGSPASGLEVEEILPDSTVLNYRGTRFRLRALNSWVNL</sequence>
<keyword evidence="1" id="KW-0472">Membrane</keyword>
<name>A0ABT3SX26_9GAMM</name>
<proteinExistence type="predicted"/>
<dbReference type="Pfam" id="PF16537">
    <property type="entry name" value="T2SSB"/>
    <property type="match status" value="1"/>
</dbReference>
<reference evidence="3" key="1">
    <citation type="submission" date="2019-02" db="EMBL/GenBank/DDBJ databases">
        <authorList>
            <person name="Li S.-H."/>
        </authorList>
    </citation>
    <scope>NUCLEOTIDE SEQUENCE</scope>
    <source>
        <strain evidence="3">IMCC8485</strain>
    </source>
</reference>